<proteinExistence type="predicted"/>
<gene>
    <name evidence="2" type="primary">wzy</name>
</gene>
<accession>B5L3J8</accession>
<feature type="transmembrane region" description="Helical" evidence="1">
    <location>
        <begin position="294"/>
        <end position="310"/>
    </location>
</feature>
<feature type="transmembrane region" description="Helical" evidence="1">
    <location>
        <begin position="108"/>
        <end position="134"/>
    </location>
</feature>
<evidence type="ECO:0000313" key="2">
    <source>
        <dbReference type="EMBL" id="ACA24868.1"/>
    </source>
</evidence>
<evidence type="ECO:0000256" key="1">
    <source>
        <dbReference type="SAM" id="Phobius"/>
    </source>
</evidence>
<dbReference type="EMBL" id="EU294174">
    <property type="protein sequence ID" value="ACA24868.1"/>
    <property type="molecule type" value="Genomic_DNA"/>
</dbReference>
<feature type="transmembrane region" description="Helical" evidence="1">
    <location>
        <begin position="401"/>
        <end position="429"/>
    </location>
</feature>
<feature type="transmembrane region" description="Helical" evidence="1">
    <location>
        <begin position="191"/>
        <end position="208"/>
    </location>
</feature>
<feature type="transmembrane region" description="Helical" evidence="1">
    <location>
        <begin position="141"/>
        <end position="162"/>
    </location>
</feature>
<feature type="transmembrane region" description="Helical" evidence="1">
    <location>
        <begin position="220"/>
        <end position="246"/>
    </location>
</feature>
<reference evidence="2" key="1">
    <citation type="journal article" date="2008" name="FEMS Microbiol. Rev.">
        <title>Structure and genetics of Shigella O antigens.</title>
        <authorList>
            <person name="Liu B."/>
            <person name="Knirel Y.A."/>
            <person name="Feng L."/>
            <person name="Perepelov A.V."/>
            <person name="Senchenkova S.N."/>
            <person name="Wang Q."/>
            <person name="Reeves P.R."/>
            <person name="Wang L."/>
        </authorList>
    </citation>
    <scope>NUCLEOTIDE SEQUENCE</scope>
</reference>
<feature type="transmembrane region" description="Helical" evidence="1">
    <location>
        <begin position="48"/>
        <end position="65"/>
    </location>
</feature>
<feature type="transmembrane region" description="Helical" evidence="1">
    <location>
        <begin position="77"/>
        <end position="96"/>
    </location>
</feature>
<name>B5L3J8_SHIDY</name>
<feature type="transmembrane region" description="Helical" evidence="1">
    <location>
        <begin position="258"/>
        <end position="282"/>
    </location>
</feature>
<organism evidence="2">
    <name type="scientific">Shigella dysenteriae</name>
    <dbReference type="NCBI Taxonomy" id="622"/>
    <lineage>
        <taxon>Bacteria</taxon>
        <taxon>Pseudomonadati</taxon>
        <taxon>Pseudomonadota</taxon>
        <taxon>Gammaproteobacteria</taxon>
        <taxon>Enterobacterales</taxon>
        <taxon>Enterobacteriaceae</taxon>
        <taxon>Shigella</taxon>
    </lineage>
</organism>
<protein>
    <submittedName>
        <fullName evidence="2">Wzy</fullName>
    </submittedName>
</protein>
<feature type="transmembrane region" description="Helical" evidence="1">
    <location>
        <begin position="359"/>
        <end position="380"/>
    </location>
</feature>
<sequence>MYANKAMPKRHTRERVFLPLLLSMIFICMIINDLPLQQYLGTLGASPMWGGALFIFMLIVIRSRFVLNLDSTSKYFLYFYLLTFTISLLQCFYYAISRGSVENEYGGLIFGKLVFASTYYIVYFFTIYTAIFLARRITSSALKFCIINASVLLLLLLILEFFSPNSLSLFHKSMDGYGFGFRQRLLSPEPSMAAFTLNIFLLISIVLVNSKIAKLFMGGALVVGNLFIGSKASLILILMSGVIVFYLNMNLTQKIKSLLILIPVSIAVFYVFLNTILPALIVDVDKFTSVSTRLITALAALLSLIYYPLGEGYGTYSSYLLGPLDLAVQLAEELLPFTLNVSEVNKMLMTGESLAAKSGILFSVIQSGVVSLIFFYVIYRNAFRKLCAARLSNYNKIMMRLVLWYSLLSIMFAVNIEVVYAFLLPFIIIDHYAINYMRSYDYE</sequence>
<keyword evidence="1" id="KW-0812">Transmembrane</keyword>
<keyword evidence="1" id="KW-0472">Membrane</keyword>
<keyword evidence="1" id="KW-1133">Transmembrane helix</keyword>
<dbReference type="AlphaFoldDB" id="B5L3J8"/>
<feature type="transmembrane region" description="Helical" evidence="1">
    <location>
        <begin position="16"/>
        <end position="36"/>
    </location>
</feature>